<dbReference type="Proteomes" id="UP000694402">
    <property type="component" value="Unassembled WGS sequence"/>
</dbReference>
<keyword evidence="7 9" id="KW-1133">Transmembrane helix</keyword>
<dbReference type="PANTHER" id="PTHR43731:SF14">
    <property type="entry name" value="PRESENILIN-ASSOCIATED RHOMBOID-LIKE PROTEIN, MITOCHONDRIAL"/>
    <property type="match status" value="1"/>
</dbReference>
<dbReference type="GeneTree" id="ENSGT00390000013063"/>
<reference evidence="12" key="1">
    <citation type="journal article" date="2018" name="PLoS ONE">
        <title>Chinook salmon (Oncorhynchus tshawytscha) genome and transcriptome.</title>
        <authorList>
            <person name="Christensen K.A."/>
            <person name="Leong J.S."/>
            <person name="Sakhrani D."/>
            <person name="Biagi C.A."/>
            <person name="Minkley D.R."/>
            <person name="Withler R.E."/>
            <person name="Rondeau E.B."/>
            <person name="Koop B.F."/>
            <person name="Devlin R.H."/>
        </authorList>
    </citation>
    <scope>NUCLEOTIDE SEQUENCE [LARGE SCALE GENOMIC DNA]</scope>
</reference>
<keyword evidence="8 9" id="KW-0472">Membrane</keyword>
<comment type="subcellular location">
    <subcellularLocation>
        <location evidence="2">Membrane</location>
        <topology evidence="2">Multi-pass membrane protein</topology>
    </subcellularLocation>
</comment>
<evidence type="ECO:0000313" key="11">
    <source>
        <dbReference type="Ensembl" id="ENSOTSP00005155966.1"/>
    </source>
</evidence>
<dbReference type="GeneID" id="112216680"/>
<proteinExistence type="inferred from homology"/>
<evidence type="ECO:0000256" key="9">
    <source>
        <dbReference type="SAM" id="Phobius"/>
    </source>
</evidence>
<reference evidence="11" key="3">
    <citation type="submission" date="2025-09" db="UniProtKB">
        <authorList>
            <consortium name="Ensembl"/>
        </authorList>
    </citation>
    <scope>IDENTIFICATION</scope>
</reference>
<evidence type="ECO:0000256" key="8">
    <source>
        <dbReference type="ARBA" id="ARBA00023136"/>
    </source>
</evidence>
<sequence>MSWRGCILRWARDDVICIATRGNRIPLNTQQRCGFKKVVKGVIEETGPSHTEPSEGLIHKRGASPPWSPPLGVQSYFDKVRADWLETLRPQEHGDLRKWSGAIMTVLTAVCTKMPEAKLAIIFLPIYAFSAGNALKAIVVMDTAGLVLGWRYFDHAAHLGGALFGVWYIMYGHELIWKNREPLVKVWHDLRTKGPSGGGNGGNGPQ</sequence>
<evidence type="ECO:0000313" key="12">
    <source>
        <dbReference type="Proteomes" id="UP000694402"/>
    </source>
</evidence>
<gene>
    <name evidence="11" type="primary">LOC112216680</name>
</gene>
<dbReference type="SUPFAM" id="SSF144091">
    <property type="entry name" value="Rhomboid-like"/>
    <property type="match status" value="1"/>
</dbReference>
<keyword evidence="5 9" id="KW-0812">Transmembrane</keyword>
<comment type="catalytic activity">
    <reaction evidence="1">
        <text>Cleaves type-1 transmembrane domains using a catalytic dyad composed of serine and histidine that are contributed by different transmembrane domains.</text>
        <dbReference type="EC" id="3.4.21.105"/>
    </reaction>
</comment>
<dbReference type="GO" id="GO:0016020">
    <property type="term" value="C:membrane"/>
    <property type="evidence" value="ECO:0007669"/>
    <property type="project" value="UniProtKB-SubCell"/>
</dbReference>
<dbReference type="Gene3D" id="1.20.1540.10">
    <property type="entry name" value="Rhomboid-like"/>
    <property type="match status" value="1"/>
</dbReference>
<feature type="domain" description="Peptidase S54 rhomboid" evidence="10">
    <location>
        <begin position="100"/>
        <end position="172"/>
    </location>
</feature>
<dbReference type="RefSeq" id="XP_024232429.1">
    <property type="nucleotide sequence ID" value="XM_024376661.2"/>
</dbReference>
<keyword evidence="12" id="KW-1185">Reference proteome</keyword>
<dbReference type="PANTHER" id="PTHR43731">
    <property type="entry name" value="RHOMBOID PROTEASE"/>
    <property type="match status" value="1"/>
</dbReference>
<feature type="transmembrane region" description="Helical" evidence="9">
    <location>
        <begin position="152"/>
        <end position="171"/>
    </location>
</feature>
<evidence type="ECO:0000259" key="10">
    <source>
        <dbReference type="Pfam" id="PF01694"/>
    </source>
</evidence>
<dbReference type="AlphaFoldDB" id="A0AAZ3SS75"/>
<evidence type="ECO:0000256" key="2">
    <source>
        <dbReference type="ARBA" id="ARBA00004141"/>
    </source>
</evidence>
<accession>A0AAZ3SS75</accession>
<reference evidence="11" key="2">
    <citation type="submission" date="2025-08" db="UniProtKB">
        <authorList>
            <consortium name="Ensembl"/>
        </authorList>
    </citation>
    <scope>IDENTIFICATION</scope>
</reference>
<dbReference type="Ensembl" id="ENSOTST00005196102.1">
    <property type="protein sequence ID" value="ENSOTSP00005155966.1"/>
    <property type="gene ID" value="ENSOTSG00005009081.2"/>
</dbReference>
<evidence type="ECO:0000256" key="3">
    <source>
        <dbReference type="ARBA" id="ARBA00009045"/>
    </source>
</evidence>
<feature type="transmembrane region" description="Helical" evidence="9">
    <location>
        <begin position="119"/>
        <end position="140"/>
    </location>
</feature>
<protein>
    <recommendedName>
        <fullName evidence="4">rhomboid protease</fullName>
        <ecNumber evidence="4">3.4.21.105</ecNumber>
    </recommendedName>
</protein>
<dbReference type="GO" id="GO:0004252">
    <property type="term" value="F:serine-type endopeptidase activity"/>
    <property type="evidence" value="ECO:0007669"/>
    <property type="project" value="InterPro"/>
</dbReference>
<evidence type="ECO:0000256" key="1">
    <source>
        <dbReference type="ARBA" id="ARBA00000156"/>
    </source>
</evidence>
<organism evidence="11 12">
    <name type="scientific">Oncorhynchus tshawytscha</name>
    <name type="common">Chinook salmon</name>
    <name type="synonym">Salmo tshawytscha</name>
    <dbReference type="NCBI Taxonomy" id="74940"/>
    <lineage>
        <taxon>Eukaryota</taxon>
        <taxon>Metazoa</taxon>
        <taxon>Chordata</taxon>
        <taxon>Craniata</taxon>
        <taxon>Vertebrata</taxon>
        <taxon>Euteleostomi</taxon>
        <taxon>Actinopterygii</taxon>
        <taxon>Neopterygii</taxon>
        <taxon>Teleostei</taxon>
        <taxon>Protacanthopterygii</taxon>
        <taxon>Salmoniformes</taxon>
        <taxon>Salmonidae</taxon>
        <taxon>Salmoninae</taxon>
        <taxon>Oncorhynchus</taxon>
    </lineage>
</organism>
<dbReference type="InterPro" id="IPR050925">
    <property type="entry name" value="Rhomboid_protease_S54"/>
</dbReference>
<dbReference type="Pfam" id="PF01694">
    <property type="entry name" value="Rhomboid"/>
    <property type="match status" value="1"/>
</dbReference>
<evidence type="ECO:0000256" key="4">
    <source>
        <dbReference type="ARBA" id="ARBA00013039"/>
    </source>
</evidence>
<name>A0AAZ3SS75_ONCTS</name>
<dbReference type="GO" id="GO:0006465">
    <property type="term" value="P:signal peptide processing"/>
    <property type="evidence" value="ECO:0007669"/>
    <property type="project" value="TreeGrafter"/>
</dbReference>
<dbReference type="EC" id="3.4.21.105" evidence="4"/>
<comment type="similarity">
    <text evidence="3">Belongs to the peptidase S54 family.</text>
</comment>
<evidence type="ECO:0000256" key="5">
    <source>
        <dbReference type="ARBA" id="ARBA00022692"/>
    </source>
</evidence>
<evidence type="ECO:0000256" key="7">
    <source>
        <dbReference type="ARBA" id="ARBA00022989"/>
    </source>
</evidence>
<dbReference type="InterPro" id="IPR022764">
    <property type="entry name" value="Peptidase_S54_rhomboid_dom"/>
</dbReference>
<dbReference type="InterPro" id="IPR035952">
    <property type="entry name" value="Rhomboid-like_sf"/>
</dbReference>
<evidence type="ECO:0000256" key="6">
    <source>
        <dbReference type="ARBA" id="ARBA00022801"/>
    </source>
</evidence>
<keyword evidence="6" id="KW-0378">Hydrolase</keyword>